<protein>
    <submittedName>
        <fullName evidence="5">Putative ATPase/DNA-binding SARP family transcriptional activator</fullName>
    </submittedName>
</protein>
<evidence type="ECO:0000256" key="2">
    <source>
        <dbReference type="ARBA" id="ARBA00023125"/>
    </source>
</evidence>
<evidence type="ECO:0000256" key="3">
    <source>
        <dbReference type="PROSITE-ProRule" id="PRU01091"/>
    </source>
</evidence>
<evidence type="ECO:0000313" key="6">
    <source>
        <dbReference type="Proteomes" id="UP000537775"/>
    </source>
</evidence>
<comment type="caution">
    <text evidence="5">The sequence shown here is derived from an EMBL/GenBank/DDBJ whole genome shotgun (WGS) entry which is preliminary data.</text>
</comment>
<comment type="similarity">
    <text evidence="1">Belongs to the AfsR/DnrI/RedD regulatory family.</text>
</comment>
<dbReference type="InterPro" id="IPR036388">
    <property type="entry name" value="WH-like_DNA-bd_sf"/>
</dbReference>
<accession>A0A7X0KU71</accession>
<dbReference type="SMART" id="SM00862">
    <property type="entry name" value="Trans_reg_C"/>
    <property type="match status" value="1"/>
</dbReference>
<dbReference type="GO" id="GO:0006355">
    <property type="term" value="P:regulation of DNA-templated transcription"/>
    <property type="evidence" value="ECO:0007669"/>
    <property type="project" value="InterPro"/>
</dbReference>
<dbReference type="InterPro" id="IPR058852">
    <property type="entry name" value="HTH_77"/>
</dbReference>
<dbReference type="InterPro" id="IPR005158">
    <property type="entry name" value="BTAD"/>
</dbReference>
<dbReference type="SUPFAM" id="SSF46894">
    <property type="entry name" value="C-terminal effector domain of the bipartite response regulators"/>
    <property type="match status" value="1"/>
</dbReference>
<dbReference type="InterPro" id="IPR001867">
    <property type="entry name" value="OmpR/PhoB-type_DNA-bd"/>
</dbReference>
<dbReference type="InterPro" id="IPR011990">
    <property type="entry name" value="TPR-like_helical_dom_sf"/>
</dbReference>
<dbReference type="RefSeq" id="WP_184750037.1">
    <property type="nucleotide sequence ID" value="NZ_BAAAJR010000003.1"/>
</dbReference>
<dbReference type="SUPFAM" id="SSF52540">
    <property type="entry name" value="P-loop containing nucleoside triphosphate hydrolases"/>
    <property type="match status" value="1"/>
</dbReference>
<dbReference type="AlphaFoldDB" id="A0A7X0KU71"/>
<dbReference type="InterPro" id="IPR016032">
    <property type="entry name" value="Sig_transdc_resp-reg_C-effctor"/>
</dbReference>
<dbReference type="Gene3D" id="1.10.10.10">
    <property type="entry name" value="Winged helix-like DNA-binding domain superfamily/Winged helix DNA-binding domain"/>
    <property type="match status" value="1"/>
</dbReference>
<evidence type="ECO:0000313" key="5">
    <source>
        <dbReference type="EMBL" id="MBB6390829.1"/>
    </source>
</evidence>
<dbReference type="Gene3D" id="1.25.40.10">
    <property type="entry name" value="Tetratricopeptide repeat domain"/>
    <property type="match status" value="2"/>
</dbReference>
<dbReference type="GO" id="GO:0000160">
    <property type="term" value="P:phosphorelay signal transduction system"/>
    <property type="evidence" value="ECO:0007669"/>
    <property type="project" value="InterPro"/>
</dbReference>
<dbReference type="Proteomes" id="UP000537775">
    <property type="component" value="Unassembled WGS sequence"/>
</dbReference>
<evidence type="ECO:0000259" key="4">
    <source>
        <dbReference type="PROSITE" id="PS51755"/>
    </source>
</evidence>
<sequence length="1008" mass="107514">MQIRLFGEVTVGDAEDGALGNGRPAAILVLLALRAGGVLPIERLIDQLWVDGPPRDAVHAVRVYISRLRTRLAAAGTTAAVVTRSGGYALDVARDQVDVLAFEDLAARGLAESDAVEALAQLEQALEMWHAEPLVGFAYEEFALSLRARLEQVRRDCRRRWAELAIEAGRRDEVLATVRRALADDPVQEGLWTVLVGALLDAGRTTEATAALAQARDALAPAGEPVGPELAEIASRLSPEVAPVDHDGARLPAPVDALFGRDRELEVLGAVIATRRLTTLTGAGGCGKTRLATELAERSRERFDDRVWFVDLTTAEPAASVPDVIVQALRLGQGRPGGPLESLCSFIGDTEALLLLDNCEHMIEQTAEAVQVLLRRCPRLRVLTTTREPLRIPGEHVFIVPSLAVPPLDADLTAAADTAAVALFVDRSRGADPAFALTTDVLPSVVRITRVLDGIPLAIELAAVRVRTLSVAQIAQRLGDVFAALGAGSRTALPRHRTLEAALHWSFDLLDADEREMFVSVGVLRGAFDIRAAAAVVASQDFPRVEVTLATLVEKSVVAALRGAESRYRLLEPIRQYAERRSDAGGSGVAARLRRDEFFAALVEEAGRGRRRFEIAEWRRRVRAARANILAMIDSLLVRGDSERAADVVIVVTRFWLEFGFYDEGRRLIGAVLRPPQTPERVAALRVQDAWLASHQGDYAHAIGSATSAVEAAEACGARGTQASALNALGSLAAEQGDMRSATDLLERARRVSVDDAPDIHLRATVNLASVHAWAGRVRDAAAVTATFLPTGETALRQLAIAIDGVAARIDGDLERSARRLDEALAMIDEGGSAFHRSLFIVERAITAFEAGDPARARRLISPILTDAADGAAPVRPRLAALVLSARLAIADADDAIARADLETAVGEARATGSVGILVDAAETVTLLGGPDADDGDLLELCARARAQLALARDAWEVARWGAVPDAADAAASAAAPAADELAARVLARLWPSEHGSVRRGSGTTRRS</sequence>
<dbReference type="GO" id="GO:0003677">
    <property type="term" value="F:DNA binding"/>
    <property type="evidence" value="ECO:0007669"/>
    <property type="project" value="UniProtKB-UniRule"/>
</dbReference>
<keyword evidence="2 3" id="KW-0238">DNA-binding</keyword>
<dbReference type="PANTHER" id="PTHR47691">
    <property type="entry name" value="REGULATOR-RELATED"/>
    <property type="match status" value="1"/>
</dbReference>
<feature type="DNA-binding region" description="OmpR/PhoB-type" evidence="3">
    <location>
        <begin position="1"/>
        <end position="92"/>
    </location>
</feature>
<proteinExistence type="inferred from homology"/>
<dbReference type="Pfam" id="PF25872">
    <property type="entry name" value="HTH_77"/>
    <property type="match status" value="1"/>
</dbReference>
<dbReference type="Pfam" id="PF00486">
    <property type="entry name" value="Trans_reg_C"/>
    <property type="match status" value="1"/>
</dbReference>
<dbReference type="SMART" id="SM01043">
    <property type="entry name" value="BTAD"/>
    <property type="match status" value="1"/>
</dbReference>
<dbReference type="EMBL" id="JACHML010000001">
    <property type="protein sequence ID" value="MBB6390829.1"/>
    <property type="molecule type" value="Genomic_DNA"/>
</dbReference>
<feature type="domain" description="OmpR/PhoB-type" evidence="4">
    <location>
        <begin position="1"/>
        <end position="92"/>
    </location>
</feature>
<dbReference type="InterPro" id="IPR027417">
    <property type="entry name" value="P-loop_NTPase"/>
</dbReference>
<organism evidence="5 6">
    <name type="scientific">Microbacterium thalassium</name>
    <dbReference type="NCBI Taxonomy" id="362649"/>
    <lineage>
        <taxon>Bacteria</taxon>
        <taxon>Bacillati</taxon>
        <taxon>Actinomycetota</taxon>
        <taxon>Actinomycetes</taxon>
        <taxon>Micrococcales</taxon>
        <taxon>Microbacteriaceae</taxon>
        <taxon>Microbacterium</taxon>
    </lineage>
</organism>
<keyword evidence="6" id="KW-1185">Reference proteome</keyword>
<reference evidence="5 6" key="1">
    <citation type="submission" date="2020-08" db="EMBL/GenBank/DDBJ databases">
        <title>Sequencing the genomes of 1000 actinobacteria strains.</title>
        <authorList>
            <person name="Klenk H.-P."/>
        </authorList>
    </citation>
    <scope>NUCLEOTIDE SEQUENCE [LARGE SCALE GENOMIC DNA]</scope>
    <source>
        <strain evidence="5 6">DSM 12511</strain>
    </source>
</reference>
<name>A0A7X0KU71_9MICO</name>
<dbReference type="Pfam" id="PF03704">
    <property type="entry name" value="BTAD"/>
    <property type="match status" value="1"/>
</dbReference>
<gene>
    <name evidence="5" type="ORF">HD594_001142</name>
</gene>
<evidence type="ECO:0000256" key="1">
    <source>
        <dbReference type="ARBA" id="ARBA00005820"/>
    </source>
</evidence>
<dbReference type="PANTHER" id="PTHR47691:SF3">
    <property type="entry name" value="HTH-TYPE TRANSCRIPTIONAL REGULATOR RV0890C-RELATED"/>
    <property type="match status" value="1"/>
</dbReference>
<dbReference type="PROSITE" id="PS51755">
    <property type="entry name" value="OMPR_PHOB"/>
    <property type="match status" value="1"/>
</dbReference>
<dbReference type="Gene3D" id="3.40.50.300">
    <property type="entry name" value="P-loop containing nucleotide triphosphate hydrolases"/>
    <property type="match status" value="1"/>
</dbReference>
<dbReference type="SUPFAM" id="SSF48452">
    <property type="entry name" value="TPR-like"/>
    <property type="match status" value="2"/>
</dbReference>